<feature type="region of interest" description="Disordered" evidence="1">
    <location>
        <begin position="844"/>
        <end position="958"/>
    </location>
</feature>
<feature type="compositionally biased region" description="Polar residues" evidence="1">
    <location>
        <begin position="289"/>
        <end position="307"/>
    </location>
</feature>
<dbReference type="PANTHER" id="PTHR45589:SF1">
    <property type="entry name" value="WD REPEAT DOMAIN 62, ISOFORM G"/>
    <property type="match status" value="1"/>
</dbReference>
<feature type="compositionally biased region" description="Pro residues" evidence="1">
    <location>
        <begin position="851"/>
        <end position="864"/>
    </location>
</feature>
<dbReference type="VEuPathDB" id="FungiDB:CPAG_07005"/>
<dbReference type="InterPro" id="IPR015943">
    <property type="entry name" value="WD40/YVTN_repeat-like_dom_sf"/>
</dbReference>
<dbReference type="PANTHER" id="PTHR45589">
    <property type="entry name" value="WD REPEAT DOMAIN 62, ISOFORM G"/>
    <property type="match status" value="1"/>
</dbReference>
<name>A0A0J6FNZ8_COCPO</name>
<reference evidence="2 3" key="1">
    <citation type="submission" date="2007-06" db="EMBL/GenBank/DDBJ databases">
        <title>The Genome Sequence of Coccidioides posadasii RMSCC_3488.</title>
        <authorList>
            <consortium name="Coccidioides Genome Resources Consortium"/>
            <consortium name="The Broad Institute Genome Sequencing Platform"/>
            <person name="Henn M.R."/>
            <person name="Sykes S."/>
            <person name="Young S."/>
            <person name="Jaffe D."/>
            <person name="Berlin A."/>
            <person name="Alvarez P."/>
            <person name="Butler J."/>
            <person name="Gnerre S."/>
            <person name="Grabherr M."/>
            <person name="Mauceli E."/>
            <person name="Brockman W."/>
            <person name="Kodira C."/>
            <person name="Alvarado L."/>
            <person name="Zeng Q."/>
            <person name="Crawford M."/>
            <person name="Antoine C."/>
            <person name="Devon K."/>
            <person name="Galgiani J."/>
            <person name="Orsborn K."/>
            <person name="Lewis M.L."/>
            <person name="Nusbaum C."/>
            <person name="Galagan J."/>
            <person name="Birren B."/>
        </authorList>
    </citation>
    <scope>NUCLEOTIDE SEQUENCE [LARGE SCALE GENOMIC DNA]</scope>
    <source>
        <strain evidence="2 3">RMSCC 3488</strain>
    </source>
</reference>
<protein>
    <submittedName>
        <fullName evidence="2">WD repeat-containing protein</fullName>
    </submittedName>
</protein>
<reference evidence="3" key="2">
    <citation type="journal article" date="2009" name="Genome Res.">
        <title>Comparative genomic analyses of the human fungal pathogens Coccidioides and their relatives.</title>
        <authorList>
            <person name="Sharpton T.J."/>
            <person name="Stajich J.E."/>
            <person name="Rounsley S.D."/>
            <person name="Gardner M.J."/>
            <person name="Wortman J.R."/>
            <person name="Jordar V.S."/>
            <person name="Maiti R."/>
            <person name="Kodira C.D."/>
            <person name="Neafsey D.E."/>
            <person name="Zeng Q."/>
            <person name="Hung C.-Y."/>
            <person name="McMahan C."/>
            <person name="Muszewska A."/>
            <person name="Grynberg M."/>
            <person name="Mandel M.A."/>
            <person name="Kellner E.M."/>
            <person name="Barker B.M."/>
            <person name="Galgiani J.N."/>
            <person name="Orbach M.J."/>
            <person name="Kirkland T.N."/>
            <person name="Cole G.T."/>
            <person name="Henn M.R."/>
            <person name="Birren B.W."/>
            <person name="Taylor J.W."/>
        </authorList>
    </citation>
    <scope>NUCLEOTIDE SEQUENCE [LARGE SCALE GENOMIC DNA]</scope>
    <source>
        <strain evidence="3">RMSCC 3488</strain>
    </source>
</reference>
<feature type="compositionally biased region" description="Low complexity" evidence="1">
    <location>
        <begin position="921"/>
        <end position="932"/>
    </location>
</feature>
<feature type="region of interest" description="Disordered" evidence="1">
    <location>
        <begin position="288"/>
        <end position="310"/>
    </location>
</feature>
<feature type="region of interest" description="Disordered" evidence="1">
    <location>
        <begin position="137"/>
        <end position="156"/>
    </location>
</feature>
<accession>A0A0J6FNZ8</accession>
<dbReference type="InterPro" id="IPR001680">
    <property type="entry name" value="WD40_rpt"/>
</dbReference>
<feature type="compositionally biased region" description="Low complexity" evidence="1">
    <location>
        <begin position="883"/>
        <end position="895"/>
    </location>
</feature>
<evidence type="ECO:0000313" key="3">
    <source>
        <dbReference type="Proteomes" id="UP000054567"/>
    </source>
</evidence>
<reference evidence="3" key="3">
    <citation type="journal article" date="2010" name="Genome Res.">
        <title>Population genomic sequencing of Coccidioides fungi reveals recent hybridization and transposon control.</title>
        <authorList>
            <person name="Neafsey D.E."/>
            <person name="Barker B.M."/>
            <person name="Sharpton T.J."/>
            <person name="Stajich J.E."/>
            <person name="Park D.J."/>
            <person name="Whiston E."/>
            <person name="Hung C.-Y."/>
            <person name="McMahan C."/>
            <person name="White J."/>
            <person name="Sykes S."/>
            <person name="Heiman D."/>
            <person name="Young S."/>
            <person name="Zeng Q."/>
            <person name="Abouelleil A."/>
            <person name="Aftuck L."/>
            <person name="Bessette D."/>
            <person name="Brown A."/>
            <person name="FitzGerald M."/>
            <person name="Lui A."/>
            <person name="Macdonald J.P."/>
            <person name="Priest M."/>
            <person name="Orbach M.J."/>
            <person name="Galgiani J.N."/>
            <person name="Kirkland T.N."/>
            <person name="Cole G.T."/>
            <person name="Birren B.W."/>
            <person name="Henn M.R."/>
            <person name="Taylor J.W."/>
            <person name="Rounsley S.D."/>
        </authorList>
    </citation>
    <scope>NUCLEOTIDE SEQUENCE [LARGE SCALE GENOMIC DNA]</scope>
    <source>
        <strain evidence="3">RMSCC 3488</strain>
    </source>
</reference>
<dbReference type="SUPFAM" id="SSF50978">
    <property type="entry name" value="WD40 repeat-like"/>
    <property type="match status" value="2"/>
</dbReference>
<proteinExistence type="predicted"/>
<evidence type="ECO:0000256" key="1">
    <source>
        <dbReference type="SAM" id="MobiDB-lite"/>
    </source>
</evidence>
<dbReference type="AlphaFoldDB" id="A0A0J6FNZ8"/>
<dbReference type="InterPro" id="IPR052779">
    <property type="entry name" value="WDR62"/>
</dbReference>
<feature type="region of interest" description="Disordered" evidence="1">
    <location>
        <begin position="1001"/>
        <end position="1068"/>
    </location>
</feature>
<dbReference type="Pfam" id="PF00400">
    <property type="entry name" value="WD40"/>
    <property type="match status" value="3"/>
</dbReference>
<dbReference type="OrthoDB" id="6252103at2759"/>
<dbReference type="EMBL" id="DS268112">
    <property type="protein sequence ID" value="KMM70694.1"/>
    <property type="molecule type" value="Genomic_DNA"/>
</dbReference>
<feature type="compositionally biased region" description="Polar residues" evidence="1">
    <location>
        <begin position="949"/>
        <end position="958"/>
    </location>
</feature>
<gene>
    <name evidence="2" type="ORF">CPAG_07005</name>
</gene>
<dbReference type="Gene3D" id="2.130.10.10">
    <property type="entry name" value="YVTN repeat-like/Quinoprotein amine dehydrogenase"/>
    <property type="match status" value="3"/>
</dbReference>
<sequence length="1068" mass="115976">MANNNSLGVRSKLSAPAASVKIIPANSPVLKPGTKQPSKLSPYQCTLSLRTVIGTTTSNPNGFSCHESSRTFALCAGSAAVLAELDEDLNISQRFFRARPTATGINSTPSYYNNTSTPPTTPDTRSRTLQAALRPAGNGIPSASSPSEWGEAATPRSWTSRERIKAVTSVALSPNGRFLAVGETGYNPRVLIFSTANDSPSDIPLSILAEHTFGVRSLAFSPDSQYLATLGDINDGFLFIWAINLKSGAARLHSANKCTSFIRDMCWLGTNLITVGVRHIKVWRLGDGTPNSPTRSKANSDPANASPVNPGPIALPGRNCILGSLRDSIFTCISNISDTEAIVCTESGAVCFLDDVGGQQKLHLIKNFDVAILSAAIDHESATVWFGCRDGTFQQALIGDLRHSVSTGVALNTECPRSPKSKHLSTVAMGIVSSYMVMVDSTHAIRVCSLVSPSQCQEDTTQEVDIPAHKDPVLGISAVTAPDIHSSSQFFTWSSNGAVNFWDLEGKCLSTQRVEIEQVLGSSDEPNELKVLRASEDMKIFVSGDKYGVMRRISRESWACEQQVRAHAGEVTDIAIHSSSGLFLTATCGRDRMVQVFQNDGDSFSLIQTMDEHVAAVSRLLFTNDGEKLLSCSADRTVVIRDRMCREIDGTITVAFFLSKVITLKASPISMTLLPDDSDTLVVSTIDRQIHRYDIPSSRHLHSFKSNDSETSDTVVMSSLIVGSEVAGISPKLIIGVSTTDKSVRVYDFGKDGLLTREFGHTEGVSDVLLIETNCGGIQKRTLVSTGLDGIIMIWDLAIQQQQTPLSENAQIPARAEEETPNKESTAVKPPLRRILSRSELAVFQKLDSPSPSPTPIRDPSPPPSRRKTSRYTLYHFARNGTSSSSPQTPPVSLSRRSPTFYLDGNGRNRRDGSVSPPSPKSGSSRTLGTRSSHAKLRRPSIDIRRPKSNGNTSEFGSLNMSTEQVCRTLRAYRKKLHGSTDHLHSATELERELELTVRALTERNKRNQTSEDSTDSDNSKLMPPLPSKPVRLARRVPSTPNLGRSRKSDKNSKQIHRTNSLDADGEG</sequence>
<dbReference type="SMART" id="SM00320">
    <property type="entry name" value="WD40"/>
    <property type="match status" value="9"/>
</dbReference>
<dbReference type="Proteomes" id="UP000054567">
    <property type="component" value="Unassembled WGS sequence"/>
</dbReference>
<evidence type="ECO:0000313" key="2">
    <source>
        <dbReference type="EMBL" id="KMM70694.1"/>
    </source>
</evidence>
<feature type="compositionally biased region" description="Basic and acidic residues" evidence="1">
    <location>
        <begin position="1001"/>
        <end position="1010"/>
    </location>
</feature>
<feature type="region of interest" description="Disordered" evidence="1">
    <location>
        <begin position="810"/>
        <end position="832"/>
    </location>
</feature>
<dbReference type="InterPro" id="IPR036322">
    <property type="entry name" value="WD40_repeat_dom_sf"/>
</dbReference>
<organism evidence="2 3">
    <name type="scientific">Coccidioides posadasii RMSCC 3488</name>
    <dbReference type="NCBI Taxonomy" id="454284"/>
    <lineage>
        <taxon>Eukaryota</taxon>
        <taxon>Fungi</taxon>
        <taxon>Dikarya</taxon>
        <taxon>Ascomycota</taxon>
        <taxon>Pezizomycotina</taxon>
        <taxon>Eurotiomycetes</taxon>
        <taxon>Eurotiomycetidae</taxon>
        <taxon>Onygenales</taxon>
        <taxon>Onygenaceae</taxon>
        <taxon>Coccidioides</taxon>
    </lineage>
</organism>